<dbReference type="OrthoDB" id="1720926at2759"/>
<evidence type="ECO:0000313" key="8">
    <source>
        <dbReference type="Proteomes" id="UP000075714"/>
    </source>
</evidence>
<dbReference type="Proteomes" id="UP000075714">
    <property type="component" value="Unassembled WGS sequence"/>
</dbReference>
<evidence type="ECO:0000256" key="4">
    <source>
        <dbReference type="ARBA" id="ARBA00022989"/>
    </source>
</evidence>
<dbReference type="EMBL" id="LSYV01000131">
    <property type="protein sequence ID" value="KXZ42598.1"/>
    <property type="molecule type" value="Genomic_DNA"/>
</dbReference>
<dbReference type="SUPFAM" id="SSF52540">
    <property type="entry name" value="P-loop containing nucleoside triphosphate hydrolases"/>
    <property type="match status" value="1"/>
</dbReference>
<dbReference type="Gene3D" id="3.40.50.300">
    <property type="entry name" value="P-loop containing nucleotide triphosphate hydrolases"/>
    <property type="match status" value="1"/>
</dbReference>
<comment type="subcellular location">
    <subcellularLocation>
        <location evidence="1">Membrane</location>
        <topology evidence="1">Multi-pass membrane protein</topology>
    </subcellularLocation>
</comment>
<dbReference type="InterPro" id="IPR050352">
    <property type="entry name" value="ABCG_transporters"/>
</dbReference>
<dbReference type="GO" id="GO:0042626">
    <property type="term" value="F:ATPase-coupled transmembrane transporter activity"/>
    <property type="evidence" value="ECO:0007669"/>
    <property type="project" value="TreeGrafter"/>
</dbReference>
<feature type="region of interest" description="Disordered" evidence="6">
    <location>
        <begin position="126"/>
        <end position="162"/>
    </location>
</feature>
<comment type="caution">
    <text evidence="7">The sequence shown here is derived from an EMBL/GenBank/DDBJ whole genome shotgun (WGS) entry which is preliminary data.</text>
</comment>
<dbReference type="PANTHER" id="PTHR48041">
    <property type="entry name" value="ABC TRANSPORTER G FAMILY MEMBER 28"/>
    <property type="match status" value="1"/>
</dbReference>
<organism evidence="7 8">
    <name type="scientific">Gonium pectorale</name>
    <name type="common">Green alga</name>
    <dbReference type="NCBI Taxonomy" id="33097"/>
    <lineage>
        <taxon>Eukaryota</taxon>
        <taxon>Viridiplantae</taxon>
        <taxon>Chlorophyta</taxon>
        <taxon>core chlorophytes</taxon>
        <taxon>Chlorophyceae</taxon>
        <taxon>CS clade</taxon>
        <taxon>Chlamydomonadales</taxon>
        <taxon>Volvocaceae</taxon>
        <taxon>Gonium</taxon>
    </lineage>
</organism>
<dbReference type="GO" id="GO:0016020">
    <property type="term" value="C:membrane"/>
    <property type="evidence" value="ECO:0007669"/>
    <property type="project" value="UniProtKB-SubCell"/>
</dbReference>
<evidence type="ECO:0000256" key="5">
    <source>
        <dbReference type="ARBA" id="ARBA00023136"/>
    </source>
</evidence>
<keyword evidence="4" id="KW-1133">Transmembrane helix</keyword>
<evidence type="ECO:0000256" key="1">
    <source>
        <dbReference type="ARBA" id="ARBA00004141"/>
    </source>
</evidence>
<evidence type="ECO:0000256" key="6">
    <source>
        <dbReference type="SAM" id="MobiDB-lite"/>
    </source>
</evidence>
<keyword evidence="2" id="KW-0813">Transport</keyword>
<keyword evidence="8" id="KW-1185">Reference proteome</keyword>
<dbReference type="PANTHER" id="PTHR48041:SF91">
    <property type="entry name" value="ABC TRANSPORTER G FAMILY MEMBER 28"/>
    <property type="match status" value="1"/>
</dbReference>
<accession>A0A150FYC5</accession>
<gene>
    <name evidence="7" type="ORF">GPECTOR_131g584</name>
</gene>
<keyword evidence="3" id="KW-0812">Transmembrane</keyword>
<evidence type="ECO:0000313" key="7">
    <source>
        <dbReference type="EMBL" id="KXZ42598.1"/>
    </source>
</evidence>
<evidence type="ECO:0000256" key="3">
    <source>
        <dbReference type="ARBA" id="ARBA00022692"/>
    </source>
</evidence>
<keyword evidence="5" id="KW-0472">Membrane</keyword>
<reference evidence="8" key="1">
    <citation type="journal article" date="2016" name="Nat. Commun.">
        <title>The Gonium pectorale genome demonstrates co-option of cell cycle regulation during the evolution of multicellularity.</title>
        <authorList>
            <person name="Hanschen E.R."/>
            <person name="Marriage T.N."/>
            <person name="Ferris P.J."/>
            <person name="Hamaji T."/>
            <person name="Toyoda A."/>
            <person name="Fujiyama A."/>
            <person name="Neme R."/>
            <person name="Noguchi H."/>
            <person name="Minakuchi Y."/>
            <person name="Suzuki M."/>
            <person name="Kawai-Toyooka H."/>
            <person name="Smith D.R."/>
            <person name="Sparks H."/>
            <person name="Anderson J."/>
            <person name="Bakaric R."/>
            <person name="Luria V."/>
            <person name="Karger A."/>
            <person name="Kirschner M.W."/>
            <person name="Durand P.M."/>
            <person name="Michod R.E."/>
            <person name="Nozaki H."/>
            <person name="Olson B.J."/>
        </authorList>
    </citation>
    <scope>NUCLEOTIDE SEQUENCE [LARGE SCALE GENOMIC DNA]</scope>
    <source>
        <strain evidence="8">NIES-2863</strain>
    </source>
</reference>
<protein>
    <submittedName>
        <fullName evidence="7">Uncharacterized protein</fullName>
    </submittedName>
</protein>
<name>A0A150FYC5_GONPE</name>
<sequence>MPLLSRTTGGERKRVNIGMGMVSLTPVLILDEPTSGLDASTSCVVVDIMSALAQHAGLNVACVLHTPRQDSFLRFGNVVLLAREGVVVYAGSPRGCRPYFEGRLGFSVDASNNVADSIMDITIGSNQPANRGAVGSGTRSGDKEQSDGGSGSGDREDLGQGLGSDDLPFAWLLQSYHLDRQRFREMQEQLRR</sequence>
<evidence type="ECO:0000256" key="2">
    <source>
        <dbReference type="ARBA" id="ARBA00022448"/>
    </source>
</evidence>
<dbReference type="AlphaFoldDB" id="A0A150FYC5"/>
<dbReference type="InterPro" id="IPR027417">
    <property type="entry name" value="P-loop_NTPase"/>
</dbReference>
<proteinExistence type="predicted"/>